<dbReference type="InterPro" id="IPR032816">
    <property type="entry name" value="VTT_dom"/>
</dbReference>
<feature type="transmembrane region" description="Helical" evidence="7">
    <location>
        <begin position="41"/>
        <end position="70"/>
    </location>
</feature>
<keyword evidence="6 7" id="KW-0472">Membrane</keyword>
<evidence type="ECO:0000313" key="9">
    <source>
        <dbReference type="EMBL" id="RII94056.1"/>
    </source>
</evidence>
<keyword evidence="5 7" id="KW-1133">Transmembrane helix</keyword>
<feature type="transmembrane region" description="Helical" evidence="7">
    <location>
        <begin position="12"/>
        <end position="35"/>
    </location>
</feature>
<dbReference type="PANTHER" id="PTHR30353">
    <property type="entry name" value="INNER MEMBRANE PROTEIN DEDA-RELATED"/>
    <property type="match status" value="1"/>
</dbReference>
<dbReference type="PANTHER" id="PTHR30353:SF0">
    <property type="entry name" value="TRANSMEMBRANE PROTEIN"/>
    <property type="match status" value="1"/>
</dbReference>
<accession>A0ABX9N887</accession>
<keyword evidence="4 7" id="KW-0812">Transmembrane</keyword>
<evidence type="ECO:0000256" key="5">
    <source>
        <dbReference type="ARBA" id="ARBA00022989"/>
    </source>
</evidence>
<proteinExistence type="inferred from homology"/>
<evidence type="ECO:0000259" key="8">
    <source>
        <dbReference type="Pfam" id="PF09335"/>
    </source>
</evidence>
<gene>
    <name evidence="9" type="ORF">DZF98_02685</name>
</gene>
<evidence type="ECO:0000256" key="1">
    <source>
        <dbReference type="ARBA" id="ARBA00004651"/>
    </source>
</evidence>
<name>A0ABX9N887_9MICO</name>
<protein>
    <submittedName>
        <fullName evidence="9">DedA family protein</fullName>
    </submittedName>
</protein>
<evidence type="ECO:0000256" key="4">
    <source>
        <dbReference type="ARBA" id="ARBA00022692"/>
    </source>
</evidence>
<dbReference type="RefSeq" id="WP_119372397.1">
    <property type="nucleotide sequence ID" value="NZ_CP040792.1"/>
</dbReference>
<keyword evidence="10" id="KW-1185">Reference proteome</keyword>
<dbReference type="InterPro" id="IPR032818">
    <property type="entry name" value="DedA-like"/>
</dbReference>
<evidence type="ECO:0000313" key="10">
    <source>
        <dbReference type="Proteomes" id="UP000265355"/>
    </source>
</evidence>
<feature type="transmembrane region" description="Helical" evidence="7">
    <location>
        <begin position="177"/>
        <end position="198"/>
    </location>
</feature>
<feature type="transmembrane region" description="Helical" evidence="7">
    <location>
        <begin position="145"/>
        <end position="165"/>
    </location>
</feature>
<keyword evidence="3 7" id="KW-1003">Cell membrane</keyword>
<reference evidence="9 10" key="1">
    <citation type="submission" date="2018-08" db="EMBL/GenBank/DDBJ databases">
        <title>Genome Sequence of Clavibacter michiganensis Subspecies type strains, and the Atypical Peach-Colored Strains Isolated from Tomato.</title>
        <authorList>
            <person name="Osdaghi E."/>
            <person name="Portier P."/>
            <person name="Briand M."/>
            <person name="Jacques M.-A."/>
        </authorList>
    </citation>
    <scope>NUCLEOTIDE SEQUENCE [LARGE SCALE GENOMIC DNA]</scope>
    <source>
        <strain evidence="9 10">CFBP 8216</strain>
    </source>
</reference>
<dbReference type="EMBL" id="QWEE01000019">
    <property type="protein sequence ID" value="RII94056.1"/>
    <property type="molecule type" value="Genomic_DNA"/>
</dbReference>
<feature type="domain" description="VTT" evidence="8">
    <location>
        <begin position="35"/>
        <end position="161"/>
    </location>
</feature>
<evidence type="ECO:0000256" key="3">
    <source>
        <dbReference type="ARBA" id="ARBA00022475"/>
    </source>
</evidence>
<evidence type="ECO:0000256" key="6">
    <source>
        <dbReference type="ARBA" id="ARBA00023136"/>
    </source>
</evidence>
<comment type="similarity">
    <text evidence="2 7">Belongs to the DedA family.</text>
</comment>
<organism evidence="9 10">
    <name type="scientific">Clavibacter californiensis</name>
    <dbReference type="NCBI Taxonomy" id="1401995"/>
    <lineage>
        <taxon>Bacteria</taxon>
        <taxon>Bacillati</taxon>
        <taxon>Actinomycetota</taxon>
        <taxon>Actinomycetes</taxon>
        <taxon>Micrococcales</taxon>
        <taxon>Microbacteriaceae</taxon>
        <taxon>Clavibacter</taxon>
    </lineage>
</organism>
<sequence>MIDPQALLDGAGPWAVALVCLIAFVETGLLIGFFLPGDTLLFFTGVFVSTGVIGLPVPVVILLVAVAAFLGDQLGFVIGRSTGPRIFERKDSGLFSRASVARTQGFFDRFGGWAVTVARFVPVVRTFAPVAAGVGRMRYAHFVGFNALGAAVWSTAIILLGFLLGRIPGVADFVGEYIDVVLIGIVVISVGGIALTYWRQRRRAHPDA</sequence>
<comment type="caution">
    <text evidence="9">The sequence shown here is derived from an EMBL/GenBank/DDBJ whole genome shotgun (WGS) entry which is preliminary data.</text>
</comment>
<evidence type="ECO:0000256" key="7">
    <source>
        <dbReference type="RuleBase" id="RU367016"/>
    </source>
</evidence>
<dbReference type="Proteomes" id="UP000265355">
    <property type="component" value="Unassembled WGS sequence"/>
</dbReference>
<comment type="subcellular location">
    <subcellularLocation>
        <location evidence="1 7">Cell membrane</location>
        <topology evidence="1 7">Multi-pass membrane protein</topology>
    </subcellularLocation>
</comment>
<evidence type="ECO:0000256" key="2">
    <source>
        <dbReference type="ARBA" id="ARBA00010792"/>
    </source>
</evidence>
<dbReference type="Pfam" id="PF09335">
    <property type="entry name" value="VTT_dom"/>
    <property type="match status" value="1"/>
</dbReference>